<dbReference type="PANTHER" id="PTHR35580">
    <property type="entry name" value="CELL SURFACE GLYCOPROTEIN (S-LAYER PROTEIN)-LIKE PROTEIN"/>
    <property type="match status" value="1"/>
</dbReference>
<reference evidence="1 2" key="1">
    <citation type="submission" date="2022-04" db="EMBL/GenBank/DDBJ databases">
        <title>Hymenobacter sp. isolated from the air.</title>
        <authorList>
            <person name="Won M."/>
            <person name="Lee C.-M."/>
            <person name="Woen H.-Y."/>
            <person name="Kwon S.-W."/>
        </authorList>
    </citation>
    <scope>NUCLEOTIDE SEQUENCE [LARGE SCALE GENOMIC DNA]</scope>
    <source>
        <strain evidence="2">5116 S-27</strain>
    </source>
</reference>
<dbReference type="Gene3D" id="2.120.10.30">
    <property type="entry name" value="TolB, C-terminal domain"/>
    <property type="match status" value="2"/>
</dbReference>
<dbReference type="SUPFAM" id="SSF101898">
    <property type="entry name" value="NHL repeat"/>
    <property type="match status" value="1"/>
</dbReference>
<name>A0ABY4FDH0_9BACT</name>
<evidence type="ECO:0000313" key="2">
    <source>
        <dbReference type="Proteomes" id="UP000831785"/>
    </source>
</evidence>
<sequence>MDAAGDLYVAGAFGGRTLTLGATTLTNTCSNPYGSDLYVAKLSSGGQWLWAYQASGPGSKDASRIALDASGNVYLTGNFGTSATFGSTTLTSTSNEVFVAKISAAGQWQWAVKGGSEKQNTTNGLQTDASGNVYVTGSFRGVTATFGSFSLTNSSAVAGSGLPDLFVAKLSAAGQWQWVTKAGGYNSDYTVGLGLDAGGNVYVAGLTEYGLVSFGSISVNVPYESRVFVAKLNPTGQWQWVTLAGGTAQDHPSALLVDAAGNTYLTGNFTSPRLTLGSLSLDKPGQQAGTFVAKMNSSGQWQWAAQNSGTENVSSNGLTLDAAGNVFVTGHYIYGSTTFGTTTLTSSGTTDLFVARLNGSGQWQWAVQSNGGGESSVHATATDAAGNVYVTGIFTGTLLFGPTTLSSQAGNSLFVAKRSAAGQWLWVKQTTGSARYGKGDYFDRNALAVDGSGNVYLTGSFRGNSATFGSSVLSSLTGGYYGYDAFVAKLDASGQWQWAVRGGGTDDDSGSSLATDGSGRVYVSGHFYSTTAQFGSLSVTSSSANRNQEVFVARLDADGQWQWASSGGGATDDRGSSLALDASGNVYIAGSYQTAATFGPSTLNSPGYSSAYVAKLNAAGQWQWATGARGSGYYGAAGIATDASGNAYVTGFVSGGAAFDNIILSSTDSADVYVAKVNPTGQWQWATLGGCAAPTKAGLLPPMPAVAPT</sequence>
<gene>
    <name evidence="1" type="ORF">MUN80_07105</name>
</gene>
<keyword evidence="2" id="KW-1185">Reference proteome</keyword>
<dbReference type="EMBL" id="CP095049">
    <property type="protein sequence ID" value="UOQ54523.1"/>
    <property type="molecule type" value="Genomic_DNA"/>
</dbReference>
<dbReference type="Proteomes" id="UP000831785">
    <property type="component" value="Chromosome"/>
</dbReference>
<organism evidence="1 2">
    <name type="scientific">Hymenobacter cellulosivorans</name>
    <dbReference type="NCBI Taxonomy" id="2932249"/>
    <lineage>
        <taxon>Bacteria</taxon>
        <taxon>Pseudomonadati</taxon>
        <taxon>Bacteroidota</taxon>
        <taxon>Cytophagia</taxon>
        <taxon>Cytophagales</taxon>
        <taxon>Hymenobacteraceae</taxon>
        <taxon>Hymenobacter</taxon>
    </lineage>
</organism>
<protein>
    <recommendedName>
        <fullName evidence="3">Beta-propeller repeat protein</fullName>
    </recommendedName>
</protein>
<evidence type="ECO:0008006" key="3">
    <source>
        <dbReference type="Google" id="ProtNLM"/>
    </source>
</evidence>
<dbReference type="SUPFAM" id="SSF63829">
    <property type="entry name" value="Calcium-dependent phosphotriesterase"/>
    <property type="match status" value="1"/>
</dbReference>
<evidence type="ECO:0000313" key="1">
    <source>
        <dbReference type="EMBL" id="UOQ54523.1"/>
    </source>
</evidence>
<dbReference type="InterPro" id="IPR011042">
    <property type="entry name" value="6-blade_b-propeller_TolB-like"/>
</dbReference>
<accession>A0ABY4FDH0</accession>
<proteinExistence type="predicted"/>
<dbReference type="RefSeq" id="WP_244721583.1">
    <property type="nucleotide sequence ID" value="NZ_CP095049.1"/>
</dbReference>
<dbReference type="PANTHER" id="PTHR35580:SF1">
    <property type="entry name" value="PHYTASE-LIKE DOMAIN-CONTAINING PROTEIN"/>
    <property type="match status" value="1"/>
</dbReference>
<dbReference type="InterPro" id="IPR052918">
    <property type="entry name" value="Motility_Chemotaxis_Reg"/>
</dbReference>